<dbReference type="KEGG" id="hhg:XM38_050180"/>
<name>A0A1Z3HUQ8_9CYAN</name>
<evidence type="ECO:0000256" key="1">
    <source>
        <dbReference type="SAM" id="SignalP"/>
    </source>
</evidence>
<gene>
    <name evidence="2" type="ORF">XM38_050180</name>
</gene>
<dbReference type="OrthoDB" id="9793534at2"/>
<dbReference type="InterPro" id="IPR010865">
    <property type="entry name" value="DUF1499"/>
</dbReference>
<evidence type="ECO:0000313" key="3">
    <source>
        <dbReference type="Proteomes" id="UP000191901"/>
    </source>
</evidence>
<feature type="signal peptide" evidence="1">
    <location>
        <begin position="1"/>
        <end position="28"/>
    </location>
</feature>
<dbReference type="Pfam" id="PF07386">
    <property type="entry name" value="DUF1499"/>
    <property type="match status" value="1"/>
</dbReference>
<proteinExistence type="predicted"/>
<sequence length="184" mass="19585">MVCRLIPVTLAVMLLVSAWLGGSSSALAASPHTVSGSPMYIAAIPGLSGLFAGTRPDTLGVQDDGRLAACPSSPNCVVSREDADAEHAIAPLTYSSDAATAMARLKQVLQGQPRTDIITEREDYLYAEARSRLMGFVDDVEFYLDAPNSVIQVRSASRLGQSDLGVNRDRIETIRAQFNDLAGT</sequence>
<dbReference type="EMBL" id="CP021983">
    <property type="protein sequence ID" value="ASC74044.1"/>
    <property type="molecule type" value="Genomic_DNA"/>
</dbReference>
<feature type="chain" id="PRO_5011966780" description="DUF1499 domain-containing protein" evidence="1">
    <location>
        <begin position="29"/>
        <end position="184"/>
    </location>
</feature>
<dbReference type="PANTHER" id="PTHR34801">
    <property type="entry name" value="EXPRESSED PROTEIN"/>
    <property type="match status" value="1"/>
</dbReference>
<dbReference type="AlphaFoldDB" id="A0A1Z3HUQ8"/>
<dbReference type="Proteomes" id="UP000191901">
    <property type="component" value="Chromosome"/>
</dbReference>
<organism evidence="2 3">
    <name type="scientific">Halomicronema hongdechloris C2206</name>
    <dbReference type="NCBI Taxonomy" id="1641165"/>
    <lineage>
        <taxon>Bacteria</taxon>
        <taxon>Bacillati</taxon>
        <taxon>Cyanobacteriota</taxon>
        <taxon>Cyanophyceae</taxon>
        <taxon>Nodosilineales</taxon>
        <taxon>Nodosilineaceae</taxon>
        <taxon>Halomicronema</taxon>
    </lineage>
</organism>
<dbReference type="STRING" id="1641165.XM38_01135"/>
<protein>
    <recommendedName>
        <fullName evidence="4">DUF1499 domain-containing protein</fullName>
    </recommendedName>
</protein>
<reference evidence="2 3" key="1">
    <citation type="journal article" date="2016" name="Biochim. Biophys. Acta">
        <title>Characterization of red-shifted phycobilisomes isolated from the chlorophyll f-containing cyanobacterium Halomicronema hongdechloris.</title>
        <authorList>
            <person name="Li Y."/>
            <person name="Lin Y."/>
            <person name="Garvey C.J."/>
            <person name="Birch D."/>
            <person name="Corkery R.W."/>
            <person name="Loughlin P.C."/>
            <person name="Scheer H."/>
            <person name="Willows R.D."/>
            <person name="Chen M."/>
        </authorList>
    </citation>
    <scope>NUCLEOTIDE SEQUENCE [LARGE SCALE GENOMIC DNA]</scope>
    <source>
        <strain evidence="2 3">C2206</strain>
    </source>
</reference>
<dbReference type="PANTHER" id="PTHR34801:SF6">
    <property type="entry name" value="SLL1620 PROTEIN"/>
    <property type="match status" value="1"/>
</dbReference>
<keyword evidence="1" id="KW-0732">Signal</keyword>
<keyword evidence="3" id="KW-1185">Reference proteome</keyword>
<evidence type="ECO:0000313" key="2">
    <source>
        <dbReference type="EMBL" id="ASC74044.1"/>
    </source>
</evidence>
<accession>A0A1Z3HUQ8</accession>
<evidence type="ECO:0008006" key="4">
    <source>
        <dbReference type="Google" id="ProtNLM"/>
    </source>
</evidence>